<dbReference type="Proteomes" id="UP000623461">
    <property type="component" value="Unassembled WGS sequence"/>
</dbReference>
<evidence type="ECO:0000313" key="1">
    <source>
        <dbReference type="EMBL" id="GGM99440.1"/>
    </source>
</evidence>
<reference evidence="2" key="1">
    <citation type="journal article" date="2019" name="Int. J. Syst. Evol. Microbiol.">
        <title>The Global Catalogue of Microorganisms (GCM) 10K type strain sequencing project: providing services to taxonomists for standard genome sequencing and annotation.</title>
        <authorList>
            <consortium name="The Broad Institute Genomics Platform"/>
            <consortium name="The Broad Institute Genome Sequencing Center for Infectious Disease"/>
            <person name="Wu L."/>
            <person name="Ma J."/>
        </authorList>
    </citation>
    <scope>NUCLEOTIDE SEQUENCE [LARGE SCALE GENOMIC DNA]</scope>
    <source>
        <strain evidence="2">JCM 1365</strain>
    </source>
</reference>
<proteinExistence type="predicted"/>
<gene>
    <name evidence="1" type="ORF">GCM10009721_28100</name>
</gene>
<name>A0ABQ2I3G8_9MICO</name>
<dbReference type="RefSeq" id="WP_156035341.1">
    <property type="nucleotide sequence ID" value="NZ_BMNZ01000005.1"/>
</dbReference>
<protein>
    <submittedName>
        <fullName evidence="1">Uncharacterized protein</fullName>
    </submittedName>
</protein>
<keyword evidence="2" id="KW-1185">Reference proteome</keyword>
<accession>A0ABQ2I3G8</accession>
<comment type="caution">
    <text evidence="1">The sequence shown here is derived from an EMBL/GenBank/DDBJ whole genome shotgun (WGS) entry which is preliminary data.</text>
</comment>
<sequence length="228" mass="25401">MDELTPGDVDRRFGALVGAFGWDNQSDDLTSGVPATLVRRLRLGDAVPVNARARFLMTTFQGEQLAAHGWRTDLRIGSSELRDVPGLKEPGVQLVDEREHYLGRSEEAVWVDISRVWVEELVHVPRSRVSTEESWLRPVLEDQNAPHIEPLHPVAGRPHLIGARVVRALGDGRYDVDLRAVSGPMMSSEGMLAVAVVAESQWYRWHQSSYTAADRTVGHLPAEGLWVE</sequence>
<dbReference type="EMBL" id="BMNZ01000005">
    <property type="protein sequence ID" value="GGM99440.1"/>
    <property type="molecule type" value="Genomic_DNA"/>
</dbReference>
<evidence type="ECO:0000313" key="2">
    <source>
        <dbReference type="Proteomes" id="UP000623461"/>
    </source>
</evidence>
<organism evidence="1 2">
    <name type="scientific">Terrabacter tumescens</name>
    <dbReference type="NCBI Taxonomy" id="60443"/>
    <lineage>
        <taxon>Bacteria</taxon>
        <taxon>Bacillati</taxon>
        <taxon>Actinomycetota</taxon>
        <taxon>Actinomycetes</taxon>
        <taxon>Micrococcales</taxon>
        <taxon>Intrasporangiaceae</taxon>
        <taxon>Terrabacter</taxon>
    </lineage>
</organism>